<feature type="compositionally biased region" description="Polar residues" evidence="1">
    <location>
        <begin position="1"/>
        <end position="11"/>
    </location>
</feature>
<evidence type="ECO:0000256" key="1">
    <source>
        <dbReference type="SAM" id="MobiDB-lite"/>
    </source>
</evidence>
<dbReference type="EMBL" id="CP107716">
    <property type="protein sequence ID" value="UYQ71638.1"/>
    <property type="molecule type" value="Genomic_DNA"/>
</dbReference>
<reference evidence="3" key="1">
    <citation type="submission" date="2022-10" db="EMBL/GenBank/DDBJ databases">
        <title>YIM 151497 complete genome.</title>
        <authorList>
            <person name="Chen X."/>
        </authorList>
    </citation>
    <scope>NUCLEOTIDE SEQUENCE</scope>
    <source>
        <strain evidence="3">YIM 151497</strain>
    </source>
</reference>
<evidence type="ECO:0000313" key="4">
    <source>
        <dbReference type="Proteomes" id="UP001163882"/>
    </source>
</evidence>
<evidence type="ECO:0000256" key="2">
    <source>
        <dbReference type="SAM" id="Phobius"/>
    </source>
</evidence>
<sequence length="100" mass="10161">MASKTPPQTTDALRDAIDSGKTGEKTEWPDPAAAPLGTDAEAAGEPPDAQDVAAGTPPHPIPTRLERFPTSALIYVGLATVLLLIGLGIGMWAMGQGGGL</sequence>
<evidence type="ECO:0000313" key="3">
    <source>
        <dbReference type="EMBL" id="UYQ71638.1"/>
    </source>
</evidence>
<name>A0ABY6IM14_9HYPH</name>
<dbReference type="Proteomes" id="UP001163882">
    <property type="component" value="Chromosome"/>
</dbReference>
<organism evidence="3 4">
    <name type="scientific">Pelagibacterium flavum</name>
    <dbReference type="NCBI Taxonomy" id="2984530"/>
    <lineage>
        <taxon>Bacteria</taxon>
        <taxon>Pseudomonadati</taxon>
        <taxon>Pseudomonadota</taxon>
        <taxon>Alphaproteobacteria</taxon>
        <taxon>Hyphomicrobiales</taxon>
        <taxon>Devosiaceae</taxon>
        <taxon>Pelagibacterium</taxon>
    </lineage>
</organism>
<protein>
    <submittedName>
        <fullName evidence="3">Uncharacterized protein</fullName>
    </submittedName>
</protein>
<accession>A0ABY6IM14</accession>
<keyword evidence="2" id="KW-0472">Membrane</keyword>
<feature type="compositionally biased region" description="Basic and acidic residues" evidence="1">
    <location>
        <begin position="12"/>
        <end position="28"/>
    </location>
</feature>
<dbReference type="RefSeq" id="WP_264225288.1">
    <property type="nucleotide sequence ID" value="NZ_CP107716.1"/>
</dbReference>
<keyword evidence="2" id="KW-1133">Transmembrane helix</keyword>
<gene>
    <name evidence="3" type="ORF">OF122_16580</name>
</gene>
<feature type="region of interest" description="Disordered" evidence="1">
    <location>
        <begin position="1"/>
        <end position="63"/>
    </location>
</feature>
<feature type="transmembrane region" description="Helical" evidence="2">
    <location>
        <begin position="72"/>
        <end position="94"/>
    </location>
</feature>
<keyword evidence="4" id="KW-1185">Reference proteome</keyword>
<keyword evidence="2" id="KW-0812">Transmembrane</keyword>
<proteinExistence type="predicted"/>